<organism evidence="1 2">
    <name type="scientific">Meloidogyne enterolobii</name>
    <name type="common">Root-knot nematode worm</name>
    <name type="synonym">Meloidogyne mayaguensis</name>
    <dbReference type="NCBI Taxonomy" id="390850"/>
    <lineage>
        <taxon>Eukaryota</taxon>
        <taxon>Metazoa</taxon>
        <taxon>Ecdysozoa</taxon>
        <taxon>Nematoda</taxon>
        <taxon>Chromadorea</taxon>
        <taxon>Rhabditida</taxon>
        <taxon>Tylenchina</taxon>
        <taxon>Tylenchomorpha</taxon>
        <taxon>Tylenchoidea</taxon>
        <taxon>Meloidogynidae</taxon>
        <taxon>Meloidogyninae</taxon>
        <taxon>Meloidogyne</taxon>
    </lineage>
</organism>
<comment type="caution">
    <text evidence="1">The sequence shown here is derived from an EMBL/GenBank/DDBJ whole genome shotgun (WGS) entry which is preliminary data.</text>
</comment>
<name>A0ACB0ZTW4_MELEN</name>
<evidence type="ECO:0000313" key="2">
    <source>
        <dbReference type="Proteomes" id="UP001497535"/>
    </source>
</evidence>
<accession>A0ACB0ZTW4</accession>
<gene>
    <name evidence="1" type="ORF">MENTE1834_LOCUS29608</name>
</gene>
<sequence>MVNKYSTPNFFVTLYFSPLVSAKGYSAAGSKPAFQNKINFIINGKHNPSTFIFLKNF</sequence>
<protein>
    <submittedName>
        <fullName evidence="1">Uncharacterized protein</fullName>
    </submittedName>
</protein>
<dbReference type="EMBL" id="CAVMJV010000046">
    <property type="protein sequence ID" value="CAK5082333.1"/>
    <property type="molecule type" value="Genomic_DNA"/>
</dbReference>
<proteinExistence type="predicted"/>
<evidence type="ECO:0000313" key="1">
    <source>
        <dbReference type="EMBL" id="CAK5082333.1"/>
    </source>
</evidence>
<reference evidence="1" key="1">
    <citation type="submission" date="2023-11" db="EMBL/GenBank/DDBJ databases">
        <authorList>
            <person name="Poullet M."/>
        </authorList>
    </citation>
    <scope>NUCLEOTIDE SEQUENCE</scope>
    <source>
        <strain evidence="1">E1834</strain>
    </source>
</reference>
<dbReference type="Proteomes" id="UP001497535">
    <property type="component" value="Unassembled WGS sequence"/>
</dbReference>
<keyword evidence="2" id="KW-1185">Reference proteome</keyword>